<gene>
    <name evidence="3" type="ORF">RCOM_0471000</name>
</gene>
<proteinExistence type="predicted"/>
<feature type="compositionally biased region" description="Low complexity" evidence="1">
    <location>
        <begin position="190"/>
        <end position="199"/>
    </location>
</feature>
<dbReference type="Proteomes" id="UP000008311">
    <property type="component" value="Unassembled WGS sequence"/>
</dbReference>
<protein>
    <submittedName>
        <fullName evidence="3">Uncharacterized protein</fullName>
    </submittedName>
</protein>
<sequence length="227" mass="25617">MFRSRPTLLRFKLSRTQHFCTNTTKPTNNNSSSSDKIESSISKYYETYRQLDKLDFMTAAKIVFSEPPKQKKFGIDFHLVQLFFACLPSLAVYMVAQYARSEMKKMDAELELKKREEEEKAKEMEPKAIEEKEARSNPELLEVKVRLDKLEEAVKEIAVESKKQSGDDALKNQEDSSKEKHIAPTKSHDSQSTSESSNSAEKAHLSKQKSAELAPGTGKSTAPGTSS</sequence>
<feature type="transmembrane region" description="Helical" evidence="2">
    <location>
        <begin position="77"/>
        <end position="96"/>
    </location>
</feature>
<name>B9SMU7_RICCO</name>
<dbReference type="PANTHER" id="PTHR36339:SF2">
    <property type="entry name" value="F23A5.5"/>
    <property type="match status" value="1"/>
</dbReference>
<evidence type="ECO:0000313" key="3">
    <source>
        <dbReference type="EMBL" id="EEF35068.1"/>
    </source>
</evidence>
<keyword evidence="2" id="KW-0812">Transmembrane</keyword>
<keyword evidence="2" id="KW-1133">Transmembrane helix</keyword>
<evidence type="ECO:0000256" key="2">
    <source>
        <dbReference type="SAM" id="Phobius"/>
    </source>
</evidence>
<keyword evidence="4" id="KW-1185">Reference proteome</keyword>
<reference evidence="4" key="1">
    <citation type="journal article" date="2010" name="Nat. Biotechnol.">
        <title>Draft genome sequence of the oilseed species Ricinus communis.</title>
        <authorList>
            <person name="Chan A.P."/>
            <person name="Crabtree J."/>
            <person name="Zhao Q."/>
            <person name="Lorenzi H."/>
            <person name="Orvis J."/>
            <person name="Puiu D."/>
            <person name="Melake-Berhan A."/>
            <person name="Jones K.M."/>
            <person name="Redman J."/>
            <person name="Chen G."/>
            <person name="Cahoon E.B."/>
            <person name="Gedil M."/>
            <person name="Stanke M."/>
            <person name="Haas B.J."/>
            <person name="Wortman J.R."/>
            <person name="Fraser-Liggett C.M."/>
            <person name="Ravel J."/>
            <person name="Rabinowicz P.D."/>
        </authorList>
    </citation>
    <scope>NUCLEOTIDE SEQUENCE [LARGE SCALE GENOMIC DNA]</scope>
    <source>
        <strain evidence="4">cv. Hale</strain>
    </source>
</reference>
<keyword evidence="2" id="KW-0472">Membrane</keyword>
<dbReference type="STRING" id="3988.B9SMU7"/>
<dbReference type="AlphaFoldDB" id="B9SMU7"/>
<dbReference type="eggNOG" id="ENOG502RZKY">
    <property type="taxonomic scope" value="Eukaryota"/>
</dbReference>
<dbReference type="PANTHER" id="PTHR36339">
    <property type="entry name" value="F23A5.5"/>
    <property type="match status" value="1"/>
</dbReference>
<evidence type="ECO:0000256" key="1">
    <source>
        <dbReference type="SAM" id="MobiDB-lite"/>
    </source>
</evidence>
<feature type="region of interest" description="Disordered" evidence="1">
    <location>
        <begin position="159"/>
        <end position="227"/>
    </location>
</feature>
<feature type="region of interest" description="Disordered" evidence="1">
    <location>
        <begin position="115"/>
        <end position="141"/>
    </location>
</feature>
<evidence type="ECO:0000313" key="4">
    <source>
        <dbReference type="Proteomes" id="UP000008311"/>
    </source>
</evidence>
<dbReference type="FunCoup" id="B9SMU7">
    <property type="interactions" value="609"/>
</dbReference>
<dbReference type="InParanoid" id="B9SMU7"/>
<accession>B9SMU7</accession>
<dbReference type="EMBL" id="EQ974038">
    <property type="protein sequence ID" value="EEF35068.1"/>
    <property type="molecule type" value="Genomic_DNA"/>
</dbReference>
<feature type="compositionally biased region" description="Basic and acidic residues" evidence="1">
    <location>
        <begin position="159"/>
        <end position="189"/>
    </location>
</feature>
<organism evidence="3 4">
    <name type="scientific">Ricinus communis</name>
    <name type="common">Castor bean</name>
    <dbReference type="NCBI Taxonomy" id="3988"/>
    <lineage>
        <taxon>Eukaryota</taxon>
        <taxon>Viridiplantae</taxon>
        <taxon>Streptophyta</taxon>
        <taxon>Embryophyta</taxon>
        <taxon>Tracheophyta</taxon>
        <taxon>Spermatophyta</taxon>
        <taxon>Magnoliopsida</taxon>
        <taxon>eudicotyledons</taxon>
        <taxon>Gunneridae</taxon>
        <taxon>Pentapetalae</taxon>
        <taxon>rosids</taxon>
        <taxon>fabids</taxon>
        <taxon>Malpighiales</taxon>
        <taxon>Euphorbiaceae</taxon>
        <taxon>Acalyphoideae</taxon>
        <taxon>Acalypheae</taxon>
        <taxon>Ricinus</taxon>
    </lineage>
</organism>
<feature type="compositionally biased region" description="Polar residues" evidence="1">
    <location>
        <begin position="218"/>
        <end position="227"/>
    </location>
</feature>